<keyword evidence="4 7" id="KW-0812">Transmembrane</keyword>
<dbReference type="InterPro" id="IPR036259">
    <property type="entry name" value="MFS_trans_sf"/>
</dbReference>
<name>A0A7Y9FEY2_9CELL</name>
<evidence type="ECO:0000313" key="12">
    <source>
        <dbReference type="Proteomes" id="UP000618382"/>
    </source>
</evidence>
<evidence type="ECO:0000259" key="8">
    <source>
        <dbReference type="PROSITE" id="PS50850"/>
    </source>
</evidence>
<evidence type="ECO:0000256" key="4">
    <source>
        <dbReference type="ARBA" id="ARBA00022692"/>
    </source>
</evidence>
<feature type="transmembrane region" description="Helical" evidence="7">
    <location>
        <begin position="27"/>
        <end position="48"/>
    </location>
</feature>
<dbReference type="GO" id="GO:0022857">
    <property type="term" value="F:transmembrane transporter activity"/>
    <property type="evidence" value="ECO:0007669"/>
    <property type="project" value="InterPro"/>
</dbReference>
<dbReference type="RefSeq" id="WP_140457765.1">
    <property type="nucleotide sequence ID" value="NZ_BAABFI010000002.1"/>
</dbReference>
<dbReference type="AlphaFoldDB" id="A0A7Y9FEY2"/>
<dbReference type="EMBL" id="BONN01000001">
    <property type="protein sequence ID" value="GIG30914.1"/>
    <property type="molecule type" value="Genomic_DNA"/>
</dbReference>
<dbReference type="InterPro" id="IPR020846">
    <property type="entry name" value="MFS_dom"/>
</dbReference>
<evidence type="ECO:0000313" key="10">
    <source>
        <dbReference type="EMBL" id="NYD86079.1"/>
    </source>
</evidence>
<feature type="transmembrane region" description="Helical" evidence="7">
    <location>
        <begin position="385"/>
        <end position="406"/>
    </location>
</feature>
<feature type="transmembrane region" description="Helical" evidence="7">
    <location>
        <begin position="54"/>
        <end position="75"/>
    </location>
</feature>
<dbReference type="Proteomes" id="UP000618382">
    <property type="component" value="Unassembled WGS sequence"/>
</dbReference>
<feature type="transmembrane region" description="Helical" evidence="7">
    <location>
        <begin position="178"/>
        <end position="198"/>
    </location>
</feature>
<reference evidence="10 11" key="1">
    <citation type="submission" date="2020-07" db="EMBL/GenBank/DDBJ databases">
        <title>Sequencing the genomes of 1000 actinobacteria strains.</title>
        <authorList>
            <person name="Klenk H.-P."/>
        </authorList>
    </citation>
    <scope>NUCLEOTIDE SEQUENCE [LARGE SCALE GENOMIC DNA]</scope>
    <source>
        <strain evidence="10 11">DSM 24482</strain>
    </source>
</reference>
<feature type="transmembrane region" description="Helical" evidence="7">
    <location>
        <begin position="87"/>
        <end position="110"/>
    </location>
</feature>
<dbReference type="SUPFAM" id="SSF103473">
    <property type="entry name" value="MFS general substrate transporter"/>
    <property type="match status" value="1"/>
</dbReference>
<evidence type="ECO:0000256" key="5">
    <source>
        <dbReference type="ARBA" id="ARBA00022989"/>
    </source>
</evidence>
<gene>
    <name evidence="10" type="ORF">BKA21_001628</name>
    <name evidence="9" type="ORF">Col01nite_00730</name>
</gene>
<feature type="transmembrane region" description="Helical" evidence="7">
    <location>
        <begin position="227"/>
        <end position="247"/>
    </location>
</feature>
<feature type="transmembrane region" description="Helical" evidence="7">
    <location>
        <begin position="267"/>
        <end position="286"/>
    </location>
</feature>
<feature type="transmembrane region" description="Helical" evidence="7">
    <location>
        <begin position="322"/>
        <end position="346"/>
    </location>
</feature>
<keyword evidence="5 7" id="KW-1133">Transmembrane helix</keyword>
<evidence type="ECO:0000256" key="7">
    <source>
        <dbReference type="SAM" id="Phobius"/>
    </source>
</evidence>
<feature type="transmembrane region" description="Helical" evidence="7">
    <location>
        <begin position="358"/>
        <end position="379"/>
    </location>
</feature>
<evidence type="ECO:0000313" key="11">
    <source>
        <dbReference type="Proteomes" id="UP000577956"/>
    </source>
</evidence>
<dbReference type="PANTHER" id="PTHR23517:SF3">
    <property type="entry name" value="INTEGRAL MEMBRANE TRANSPORT PROTEIN"/>
    <property type="match status" value="1"/>
</dbReference>
<dbReference type="InterPro" id="IPR011701">
    <property type="entry name" value="MFS"/>
</dbReference>
<organism evidence="10 11">
    <name type="scientific">Cellulomonas oligotrophica</name>
    <dbReference type="NCBI Taxonomy" id="931536"/>
    <lineage>
        <taxon>Bacteria</taxon>
        <taxon>Bacillati</taxon>
        <taxon>Actinomycetota</taxon>
        <taxon>Actinomycetes</taxon>
        <taxon>Micrococcales</taxon>
        <taxon>Cellulomonadaceae</taxon>
        <taxon>Cellulomonas</taxon>
    </lineage>
</organism>
<keyword evidence="12" id="KW-1185">Reference proteome</keyword>
<feature type="transmembrane region" description="Helical" evidence="7">
    <location>
        <begin position="116"/>
        <end position="138"/>
    </location>
</feature>
<dbReference type="Pfam" id="PF07690">
    <property type="entry name" value="MFS_1"/>
    <property type="match status" value="2"/>
</dbReference>
<evidence type="ECO:0000256" key="2">
    <source>
        <dbReference type="ARBA" id="ARBA00022448"/>
    </source>
</evidence>
<dbReference type="EMBL" id="JACCBK010000001">
    <property type="protein sequence ID" value="NYD86079.1"/>
    <property type="molecule type" value="Genomic_DNA"/>
</dbReference>
<dbReference type="GO" id="GO:0005886">
    <property type="term" value="C:plasma membrane"/>
    <property type="evidence" value="ECO:0007669"/>
    <property type="project" value="UniProtKB-SubCell"/>
</dbReference>
<dbReference type="Proteomes" id="UP000577956">
    <property type="component" value="Unassembled WGS sequence"/>
</dbReference>
<reference evidence="9 12" key="2">
    <citation type="submission" date="2021-01" db="EMBL/GenBank/DDBJ databases">
        <title>Whole genome shotgun sequence of Cellulomonas oligotrophica NBRC 109435.</title>
        <authorList>
            <person name="Komaki H."/>
            <person name="Tamura T."/>
        </authorList>
    </citation>
    <scope>NUCLEOTIDE SEQUENCE [LARGE SCALE GENOMIC DNA]</scope>
    <source>
        <strain evidence="9 12">NBRC 109435</strain>
    </source>
</reference>
<proteinExistence type="predicted"/>
<protein>
    <submittedName>
        <fullName evidence="10">MFS family permease</fullName>
    </submittedName>
</protein>
<evidence type="ECO:0000256" key="3">
    <source>
        <dbReference type="ARBA" id="ARBA00022475"/>
    </source>
</evidence>
<evidence type="ECO:0000256" key="1">
    <source>
        <dbReference type="ARBA" id="ARBA00004651"/>
    </source>
</evidence>
<keyword evidence="6 7" id="KW-0472">Membrane</keyword>
<feature type="transmembrane region" description="Helical" evidence="7">
    <location>
        <begin position="298"/>
        <end position="316"/>
    </location>
</feature>
<accession>A0A7Y9FEY2</accession>
<comment type="subcellular location">
    <subcellularLocation>
        <location evidence="1">Cell membrane</location>
        <topology evidence="1">Multi-pass membrane protein</topology>
    </subcellularLocation>
</comment>
<sequence length="416" mass="40222">MTTAAPDRVAGAPSRTRHLPPGMREQVVLVCCLVATAQVTWGALVPALPEVGAAYGLSASLLGVVVAAFGVGRLLTNVPAGLLADRVGARTLLLGGGTGLVVVTAATALADGLAALLVLRVLAGALGGTVVTVGLALLAARAPGDARGRVLATAQAAQLTGAAVGPVLGSAALGVGGVPGVFVAAALPVLVCTVVVVVRHDPAFWGRVERPVSARGAGTTAPGLGRAALAAVVGANVAGAAVFVARFGGEQTLAPLLARDAGLDARGLGVAMAVVTVVSLVLTPLVARALDAGWRRRVLVPAALVGAAAMVAYPLVGSPVAFAALVVVAGTCVSTAGIVPGVVLAERVAPERQGRATGVFRTVGDAGAVVGPLGLGALLDHGGPTAAAVALAAVVVAATAATALLVRPSVPRAPLG</sequence>
<dbReference type="PROSITE" id="PS50850">
    <property type="entry name" value="MFS"/>
    <property type="match status" value="1"/>
</dbReference>
<keyword evidence="2" id="KW-0813">Transport</keyword>
<dbReference type="Gene3D" id="1.20.1250.20">
    <property type="entry name" value="MFS general substrate transporter like domains"/>
    <property type="match status" value="1"/>
</dbReference>
<feature type="transmembrane region" description="Helical" evidence="7">
    <location>
        <begin position="150"/>
        <end position="172"/>
    </location>
</feature>
<keyword evidence="3" id="KW-1003">Cell membrane</keyword>
<evidence type="ECO:0000256" key="6">
    <source>
        <dbReference type="ARBA" id="ARBA00023136"/>
    </source>
</evidence>
<feature type="domain" description="Major facilitator superfamily (MFS) profile" evidence="8">
    <location>
        <begin position="1"/>
        <end position="410"/>
    </location>
</feature>
<evidence type="ECO:0000313" key="9">
    <source>
        <dbReference type="EMBL" id="GIG30914.1"/>
    </source>
</evidence>
<dbReference type="PANTHER" id="PTHR23517">
    <property type="entry name" value="RESISTANCE PROTEIN MDTM, PUTATIVE-RELATED-RELATED"/>
    <property type="match status" value="1"/>
</dbReference>
<comment type="caution">
    <text evidence="10">The sequence shown here is derived from an EMBL/GenBank/DDBJ whole genome shotgun (WGS) entry which is preliminary data.</text>
</comment>
<dbReference type="InterPro" id="IPR050171">
    <property type="entry name" value="MFS_Transporters"/>
</dbReference>